<reference evidence="3" key="1">
    <citation type="submission" date="2023-05" db="EMBL/GenBank/DDBJ databases">
        <title>Draft genome of Pseudofrankia sp. BMG5.37.</title>
        <authorList>
            <person name="Gtari M."/>
            <person name="Ghodhbane F."/>
            <person name="Sbissi I."/>
        </authorList>
    </citation>
    <scope>NUCLEOTIDE SEQUENCE [LARGE SCALE GENOMIC DNA]</scope>
    <source>
        <strain evidence="3">BMG 814</strain>
    </source>
</reference>
<dbReference type="Gene3D" id="3.40.50.10540">
    <property type="entry name" value="Crotonobetainyl-coa:carnitine coa-transferase, domain 1"/>
    <property type="match status" value="1"/>
</dbReference>
<dbReference type="EMBL" id="JASNFN010000033">
    <property type="protein sequence ID" value="MDP5184902.1"/>
    <property type="molecule type" value="Genomic_DNA"/>
</dbReference>
<comment type="caution">
    <text evidence="2">The sequence shown here is derived from an EMBL/GenBank/DDBJ whole genome shotgun (WGS) entry which is preliminary data.</text>
</comment>
<keyword evidence="2" id="KW-0808">Transferase</keyword>
<dbReference type="RefSeq" id="WP_306001441.1">
    <property type="nucleotide sequence ID" value="NZ_JASNFN010000033.1"/>
</dbReference>
<keyword evidence="3" id="KW-1185">Reference proteome</keyword>
<feature type="compositionally biased region" description="Pro residues" evidence="1">
    <location>
        <begin position="388"/>
        <end position="398"/>
    </location>
</feature>
<dbReference type="InterPro" id="IPR003673">
    <property type="entry name" value="CoA-Trfase_fam_III"/>
</dbReference>
<dbReference type="InterPro" id="IPR050509">
    <property type="entry name" value="CoA-transferase_III"/>
</dbReference>
<dbReference type="Proteomes" id="UP001233673">
    <property type="component" value="Unassembled WGS sequence"/>
</dbReference>
<dbReference type="PANTHER" id="PTHR48228">
    <property type="entry name" value="SUCCINYL-COA--D-CITRAMALATE COA-TRANSFERASE"/>
    <property type="match status" value="1"/>
</dbReference>
<organism evidence="2 3">
    <name type="scientific">Blastococcus carthaginiensis</name>
    <dbReference type="NCBI Taxonomy" id="3050034"/>
    <lineage>
        <taxon>Bacteria</taxon>
        <taxon>Bacillati</taxon>
        <taxon>Actinomycetota</taxon>
        <taxon>Actinomycetes</taxon>
        <taxon>Geodermatophilales</taxon>
        <taxon>Geodermatophilaceae</taxon>
        <taxon>Blastococcus</taxon>
    </lineage>
</organism>
<sequence>MTLPPGAARLVDEVRTAVGATWDVGAPVLRGRTGLGGALDVPGLAVGAVAAQLLAARALEDAAPGPLSLDAAHVAASFAGERHVRFHGKPAGGGFAPLSRFWRTADGWVRLHGNYPRHRAAATAVLGEDVASAALGWRAEELETAVVAAGGAAAAVRGAAAWAAHPQAAAVRERPLVAVARTAAHPGRRVGLRGLRVLDLTRVIAGPVATRALAAHGADVLRIDAPQAPDDPALLRDTGAGKRHVLLDLADRHDRAQVEELVAAADVVVQGYRPGALDAHGLDPGSLAERYPHLVVARLSAWGTRGPWGSRRGFDSLVQAATGIAALYGGDEAPGVLPVQALDHATGHLAAAAVLGLIGRQRDEGGGWCAELSLAATAHWLLGTGPGREPPGNPPDPGPWLVELPSPAGPVTVVGPPGAPPWATGALLPPGTRPRWLPR</sequence>
<evidence type="ECO:0000313" key="2">
    <source>
        <dbReference type="EMBL" id="MDP5184902.1"/>
    </source>
</evidence>
<dbReference type="InterPro" id="IPR023606">
    <property type="entry name" value="CoA-Trfase_III_dom_1_sf"/>
</dbReference>
<feature type="region of interest" description="Disordered" evidence="1">
    <location>
        <begin position="383"/>
        <end position="439"/>
    </location>
</feature>
<accession>A0ABT9II54</accession>
<gene>
    <name evidence="2" type="ORF">QOZ88_19895</name>
</gene>
<proteinExistence type="predicted"/>
<evidence type="ECO:0000256" key="1">
    <source>
        <dbReference type="SAM" id="MobiDB-lite"/>
    </source>
</evidence>
<evidence type="ECO:0000313" key="3">
    <source>
        <dbReference type="Proteomes" id="UP001233673"/>
    </source>
</evidence>
<dbReference type="GO" id="GO:0016740">
    <property type="term" value="F:transferase activity"/>
    <property type="evidence" value="ECO:0007669"/>
    <property type="project" value="UniProtKB-KW"/>
</dbReference>
<feature type="compositionally biased region" description="Low complexity" evidence="1">
    <location>
        <begin position="409"/>
        <end position="430"/>
    </location>
</feature>
<name>A0ABT9II54_9ACTN</name>
<dbReference type="PANTHER" id="PTHR48228:SF4">
    <property type="entry name" value="BLR3030 PROTEIN"/>
    <property type="match status" value="1"/>
</dbReference>
<dbReference type="SUPFAM" id="SSF89796">
    <property type="entry name" value="CoA-transferase family III (CaiB/BaiF)"/>
    <property type="match status" value="2"/>
</dbReference>
<protein>
    <submittedName>
        <fullName evidence="2">CoA transferase</fullName>
    </submittedName>
</protein>
<dbReference type="Pfam" id="PF02515">
    <property type="entry name" value="CoA_transf_3"/>
    <property type="match status" value="1"/>
</dbReference>